<dbReference type="SMART" id="SM00240">
    <property type="entry name" value="FHA"/>
    <property type="match status" value="1"/>
</dbReference>
<dbReference type="PANTHER" id="PTHR22683">
    <property type="entry name" value="SPORULATION PROTEIN RELATED"/>
    <property type="match status" value="1"/>
</dbReference>
<comment type="caution">
    <text evidence="8">The sequence shown here is derived from an EMBL/GenBank/DDBJ whole genome shotgun (WGS) entry which is preliminary data.</text>
</comment>
<feature type="domain" description="FtsK" evidence="7">
    <location>
        <begin position="951"/>
        <end position="1122"/>
    </location>
</feature>
<dbReference type="Gene3D" id="2.60.200.20">
    <property type="match status" value="1"/>
</dbReference>
<evidence type="ECO:0000256" key="4">
    <source>
        <dbReference type="PROSITE-ProRule" id="PRU00289"/>
    </source>
</evidence>
<dbReference type="CDD" id="cd00060">
    <property type="entry name" value="FHA"/>
    <property type="match status" value="1"/>
</dbReference>
<evidence type="ECO:0000256" key="2">
    <source>
        <dbReference type="ARBA" id="ARBA00022741"/>
    </source>
</evidence>
<dbReference type="InterPro" id="IPR027417">
    <property type="entry name" value="P-loop_NTPase"/>
</dbReference>
<dbReference type="CDD" id="cd01127">
    <property type="entry name" value="TrwB_TraG_TraD_VirD4"/>
    <property type="match status" value="1"/>
</dbReference>
<evidence type="ECO:0000256" key="1">
    <source>
        <dbReference type="ARBA" id="ARBA00022553"/>
    </source>
</evidence>
<evidence type="ECO:0000259" key="7">
    <source>
        <dbReference type="PROSITE" id="PS50901"/>
    </source>
</evidence>
<dbReference type="SMART" id="SM00382">
    <property type="entry name" value="AAA"/>
    <property type="match status" value="3"/>
</dbReference>
<dbReference type="PANTHER" id="PTHR22683:SF1">
    <property type="entry name" value="TYPE VII SECRETION SYSTEM PROTEIN ESSC"/>
    <property type="match status" value="1"/>
</dbReference>
<dbReference type="SUPFAM" id="SSF49879">
    <property type="entry name" value="SMAD/FHA domain"/>
    <property type="match status" value="1"/>
</dbReference>
<feature type="compositionally biased region" description="Pro residues" evidence="5">
    <location>
        <begin position="202"/>
        <end position="212"/>
    </location>
</feature>
<evidence type="ECO:0000256" key="3">
    <source>
        <dbReference type="ARBA" id="ARBA00022840"/>
    </source>
</evidence>
<dbReference type="PROSITE" id="PS50901">
    <property type="entry name" value="FTSK"/>
    <property type="match status" value="2"/>
</dbReference>
<sequence>MHIIFSAAGDERELEVRLRSRDARLADLLRAVDDRPVPVSVLIDGRPVDSSAPIEDSGLREGSRLVLSGRDPVPAGEPDRQIAVLAGLDSGRTFPLAGPRAVIGRDQLTDVPLRHATVSRRHAAVTVEDDVIAVTDLGAANGVAVNGKAIEARLPRTVDADDVITVGALALQVRPARRADRPRSLDLRRHAGADGTVSFNRPPRPAPLPPPDEVTVPAEPAEPSKPHFSIVSTVGPLVLAVVLVVVTKNLTFALFALLSPLIGIGTYVESRRRTRKEKATGGRKYEAELEDFSDKLVASGEVERRRLRERLPDLAEVLRRAELPSTRLWERRPGHTDFLALNAGLADCSWTPPVRSEQGRLPAVVRERVARARLIAAPVEVDLSNGGVVGVVGDRRAALAVARGLICQAAVLHGPADLTVGVFADPGREPEWDWCKWLPHTRRPDGAGQWLAAYRERSEAMLQQLAKGAANGTVLVVLDSDVLTDGNRSPARDLLNAARVAARPDYLSTSPQVPVAGIVLAATADRLPAACDTVIEAVGADGDATVRRPGLGTAVDDVLLGGLSMGTARRCARDLARFDDPELRLAGAGLPDGVRLLPMLGLAKVDAASILDRWRRSEPASAAAPLGVTERGVFGLDLVQDGPHGLIGGTTGSGKSELLRSLVAALAAQHDPTQLTFVLMDYKGGAAFDECARLPHTVGMVTDLDEQLGERALRALEAELRHRERQLRAAGADNLVEYVRQRPAEPMPRLVVVIDEFATMAAELPDFLSALVGIAQRGRTLGVHLILATQRPSGAVNDNIRTNTNLRIALRVQDQADSTDVLGVADAAQINRRLPGRAYVRLGPGEVVPIQTALVTCVTPAEQDAPVDVRPFVFGHDPADDASPAERDDEARTDLARLVGAIADAYREAGLPAPRRPWPEPLGDRVDLTRLPAVDGRAAVALADDPTRQIQFPYAWDPADGNVLLFGIPGSGTTTTLQAIALSLAATHGPEELELYALDHGTGGLGVLEALPHTGAVVAADDRERQVRLIRHLRSELDRRRGARSARRIVVLIDNLGALRAEFDDAEGTAVLDVLTRLYADGPAAGISFAVSADRLTGVPGPWVAVTTQRWLFRLPDPYDYVQAGLNRKDVPAPVPGRMVVTPDGLQAQVGLPLPSAGAVAEAVAARHPGAARWASPIGVLPAAVTVDELARPADLSDEPWHIPLGVRESDLDVTGFSLYEGEHALVAGPARSGKSTTLLTLAAVLRRAGDTRLVATGSRRSPLKDSPDLDLFAAAGGAATAMLVQLRTQPGRTVLFVDDAETFDDADGALAGLLAAARPDLHVIIAGRADTLRGLYGHWTQAIRRSKTGLLLRPSIDLDGDLVGITLPRRSPVTLGVGRGYLVHNGDWDIVQVANSSTR</sequence>
<evidence type="ECO:0000256" key="5">
    <source>
        <dbReference type="SAM" id="MobiDB-lite"/>
    </source>
</evidence>
<feature type="domain" description="FtsK" evidence="7">
    <location>
        <begin position="630"/>
        <end position="819"/>
    </location>
</feature>
<proteinExistence type="predicted"/>
<dbReference type="EMBL" id="JAMYJR010000059">
    <property type="protein sequence ID" value="MCO8277495.1"/>
    <property type="molecule type" value="Genomic_DNA"/>
</dbReference>
<feature type="region of interest" description="Disordered" evidence="5">
    <location>
        <begin position="180"/>
        <end position="221"/>
    </location>
</feature>
<accession>A0ABT1E5R8</accession>
<dbReference type="InterPro" id="IPR000253">
    <property type="entry name" value="FHA_dom"/>
</dbReference>
<dbReference type="Gene3D" id="3.40.50.300">
    <property type="entry name" value="P-loop containing nucleotide triphosphate hydrolases"/>
    <property type="match status" value="4"/>
</dbReference>
<protein>
    <submittedName>
        <fullName evidence="8">FtsK/SpoIIIE domain-containing protein</fullName>
    </submittedName>
</protein>
<gene>
    <name evidence="8" type="ORF">M1L60_43640</name>
</gene>
<dbReference type="InterPro" id="IPR050206">
    <property type="entry name" value="FtsK/SpoIIIE/SftA"/>
</dbReference>
<reference evidence="8 9" key="1">
    <citation type="submission" date="2022-06" db="EMBL/GenBank/DDBJ databases">
        <title>New Species of the Genus Actinoplanes, ActinopZanes ferrugineus.</title>
        <authorList>
            <person name="Ding P."/>
        </authorList>
    </citation>
    <scope>NUCLEOTIDE SEQUENCE [LARGE SCALE GENOMIC DNA]</scope>
    <source>
        <strain evidence="8 9">TRM88003</strain>
    </source>
</reference>
<organism evidence="8 9">
    <name type="scientific">Paractinoplanes aksuensis</name>
    <dbReference type="NCBI Taxonomy" id="2939490"/>
    <lineage>
        <taxon>Bacteria</taxon>
        <taxon>Bacillati</taxon>
        <taxon>Actinomycetota</taxon>
        <taxon>Actinomycetes</taxon>
        <taxon>Micromonosporales</taxon>
        <taxon>Micromonosporaceae</taxon>
        <taxon>Paractinoplanes</taxon>
    </lineage>
</organism>
<evidence type="ECO:0000313" key="9">
    <source>
        <dbReference type="Proteomes" id="UP001523369"/>
    </source>
</evidence>
<dbReference type="InterPro" id="IPR002543">
    <property type="entry name" value="FtsK_dom"/>
</dbReference>
<feature type="binding site" evidence="4">
    <location>
        <begin position="967"/>
        <end position="974"/>
    </location>
    <ligand>
        <name>ATP</name>
        <dbReference type="ChEBI" id="CHEBI:30616"/>
    </ligand>
</feature>
<dbReference type="RefSeq" id="WP_253243508.1">
    <property type="nucleotide sequence ID" value="NZ_JAMYJR010000059.1"/>
</dbReference>
<evidence type="ECO:0000313" key="8">
    <source>
        <dbReference type="EMBL" id="MCO8277495.1"/>
    </source>
</evidence>
<keyword evidence="9" id="KW-1185">Reference proteome</keyword>
<feature type="binding site" evidence="4">
    <location>
        <begin position="649"/>
        <end position="656"/>
    </location>
    <ligand>
        <name>ATP</name>
        <dbReference type="ChEBI" id="CHEBI:30616"/>
    </ligand>
</feature>
<dbReference type="Proteomes" id="UP001523369">
    <property type="component" value="Unassembled WGS sequence"/>
</dbReference>
<keyword evidence="3 4" id="KW-0067">ATP-binding</keyword>
<dbReference type="Pfam" id="PF16697">
    <property type="entry name" value="Yop-YscD_cpl"/>
    <property type="match status" value="1"/>
</dbReference>
<evidence type="ECO:0000259" key="6">
    <source>
        <dbReference type="PROSITE" id="PS50006"/>
    </source>
</evidence>
<name>A0ABT1E5R8_9ACTN</name>
<dbReference type="InterPro" id="IPR003593">
    <property type="entry name" value="AAA+_ATPase"/>
</dbReference>
<dbReference type="InterPro" id="IPR032030">
    <property type="entry name" value="YscD_cytoplasmic_dom"/>
</dbReference>
<keyword evidence="2 4" id="KW-0547">Nucleotide-binding</keyword>
<feature type="compositionally biased region" description="Basic and acidic residues" evidence="5">
    <location>
        <begin position="180"/>
        <end position="192"/>
    </location>
</feature>
<dbReference type="InterPro" id="IPR008984">
    <property type="entry name" value="SMAD_FHA_dom_sf"/>
</dbReference>
<dbReference type="Pfam" id="PF01580">
    <property type="entry name" value="FtsK_SpoIIIE"/>
    <property type="match status" value="2"/>
</dbReference>
<dbReference type="PROSITE" id="PS50006">
    <property type="entry name" value="FHA_DOMAIN"/>
    <property type="match status" value="1"/>
</dbReference>
<keyword evidence="1" id="KW-0597">Phosphoprotein</keyword>
<feature type="domain" description="FHA" evidence="6">
    <location>
        <begin position="101"/>
        <end position="150"/>
    </location>
</feature>
<dbReference type="SUPFAM" id="SSF52540">
    <property type="entry name" value="P-loop containing nucleoside triphosphate hydrolases"/>
    <property type="match status" value="3"/>
</dbReference>